<gene>
    <name evidence="3" type="primary">cpcT</name>
    <name evidence="4" type="ORF">ISF26_04675</name>
</gene>
<dbReference type="Gene3D" id="2.40.128.590">
    <property type="entry name" value="CpcT/CpeT domain"/>
    <property type="match status" value="1"/>
</dbReference>
<dbReference type="InterPro" id="IPR038672">
    <property type="entry name" value="CpcT/CpeT_sf"/>
</dbReference>
<dbReference type="EC" id="4.-.-.-" evidence="3"/>
<evidence type="ECO:0000313" key="5">
    <source>
        <dbReference type="Proteomes" id="UP001054846"/>
    </source>
</evidence>
<dbReference type="InterPro" id="IPR010404">
    <property type="entry name" value="CpcT/CpeT"/>
</dbReference>
<dbReference type="PANTHER" id="PTHR35137">
    <property type="entry name" value="CHROMOPHORE LYASE CRL, CHLOROPLASTIC"/>
    <property type="match status" value="1"/>
</dbReference>
<dbReference type="Proteomes" id="UP001054846">
    <property type="component" value="Chromosome"/>
</dbReference>
<evidence type="ECO:0000256" key="2">
    <source>
        <dbReference type="ARBA" id="ARBA00023239"/>
    </source>
</evidence>
<dbReference type="HAMAP" id="MF_01460">
    <property type="entry name" value="Chrphore_lyase_CpxT"/>
    <property type="match status" value="1"/>
</dbReference>
<evidence type="ECO:0000256" key="3">
    <source>
        <dbReference type="HAMAP-Rule" id="MF_01460"/>
    </source>
</evidence>
<proteinExistence type="inferred from homology"/>
<organism evidence="4 5">
    <name type="scientific">Gloeobacter morelensis MG652769</name>
    <dbReference type="NCBI Taxonomy" id="2781736"/>
    <lineage>
        <taxon>Bacteria</taxon>
        <taxon>Bacillati</taxon>
        <taxon>Cyanobacteriota</taxon>
        <taxon>Cyanophyceae</taxon>
        <taxon>Gloeobacterales</taxon>
        <taxon>Gloeobacteraceae</taxon>
        <taxon>Gloeobacter</taxon>
        <taxon>Gloeobacter morelensis</taxon>
    </lineage>
</organism>
<sequence>MSDFQRVRTWLAGNYSNRTQAMAEPVWFIPVTLWYVEVAGLFGEGAGFFTEQVSEHTPNQPYRSRVLQLLDNPLRLENYRLKDQKVWAGAAKDPGRLGRLRADDCEQLAGCTIYLERQGETFTGKMQPGGGCRLFPGDASYIEIEFELGERSFFTLDRGFDATTGEQTWGSRAGAYRYLKQLVE</sequence>
<dbReference type="PANTHER" id="PTHR35137:SF1">
    <property type="entry name" value="CHROMOPHORE LYASE CRL, CHLOROPLASTIC"/>
    <property type="match status" value="1"/>
</dbReference>
<evidence type="ECO:0000313" key="4">
    <source>
        <dbReference type="EMBL" id="UFP96901.1"/>
    </source>
</evidence>
<accession>A0ABY3PT43</accession>
<dbReference type="CDD" id="cd16338">
    <property type="entry name" value="CpcT"/>
    <property type="match status" value="1"/>
</dbReference>
<evidence type="ECO:0000256" key="1">
    <source>
        <dbReference type="ARBA" id="ARBA00008206"/>
    </source>
</evidence>
<name>A0ABY3PT43_9CYAN</name>
<comment type="similarity">
    <text evidence="1 3">Belongs to the CpcT/CpeT biliprotein lyase family.</text>
</comment>
<keyword evidence="2 3" id="KW-0456">Lyase</keyword>
<protein>
    <recommendedName>
        <fullName evidence="3">Chromophore lyase CpcT/CpeT</fullName>
        <ecNumber evidence="3">4.-.-.-</ecNumber>
    </recommendedName>
</protein>
<keyword evidence="5" id="KW-1185">Reference proteome</keyword>
<reference evidence="4 5" key="1">
    <citation type="journal article" date="2021" name="Genome Biol. Evol.">
        <title>Complete Genome Sequencing of a Novel Gloeobacter Species from a Waterfall Cave in Mexico.</title>
        <authorList>
            <person name="Saw J.H."/>
            <person name="Cardona T."/>
            <person name="Montejano G."/>
        </authorList>
    </citation>
    <scope>NUCLEOTIDE SEQUENCE [LARGE SCALE GENOMIC DNA]</scope>
    <source>
        <strain evidence="4">MG652769</strain>
    </source>
</reference>
<dbReference type="EMBL" id="CP063845">
    <property type="protein sequence ID" value="UFP96901.1"/>
    <property type="molecule type" value="Genomic_DNA"/>
</dbReference>
<comment type="function">
    <text evidence="3">Covalently attaches a chromophore to Cys residue(s) of phycobiliproteins.</text>
</comment>
<dbReference type="GO" id="GO:0016829">
    <property type="term" value="F:lyase activity"/>
    <property type="evidence" value="ECO:0007669"/>
    <property type="project" value="UniProtKB-KW"/>
</dbReference>
<dbReference type="Pfam" id="PF06206">
    <property type="entry name" value="CpeT"/>
    <property type="match status" value="1"/>
</dbReference>